<comment type="caution">
    <text evidence="2">The sequence shown here is derived from an EMBL/GenBank/DDBJ whole genome shotgun (WGS) entry which is preliminary data.</text>
</comment>
<dbReference type="EMBL" id="SHLC01000001">
    <property type="protein sequence ID" value="RZU64601.1"/>
    <property type="molecule type" value="Genomic_DNA"/>
</dbReference>
<dbReference type="OrthoDB" id="5083177at2"/>
<evidence type="ECO:0000313" key="3">
    <source>
        <dbReference type="Proteomes" id="UP000291483"/>
    </source>
</evidence>
<organism evidence="2 3">
    <name type="scientific">Microterricola gilva</name>
    <dbReference type="NCBI Taxonomy" id="393267"/>
    <lineage>
        <taxon>Bacteria</taxon>
        <taxon>Bacillati</taxon>
        <taxon>Actinomycetota</taxon>
        <taxon>Actinomycetes</taxon>
        <taxon>Micrococcales</taxon>
        <taxon>Microbacteriaceae</taxon>
        <taxon>Microterricola</taxon>
    </lineage>
</organism>
<evidence type="ECO:0000256" key="1">
    <source>
        <dbReference type="SAM" id="MobiDB-lite"/>
    </source>
</evidence>
<name>A0A4Q8AKN6_9MICO</name>
<evidence type="ECO:0000313" key="2">
    <source>
        <dbReference type="EMBL" id="RZU64601.1"/>
    </source>
</evidence>
<dbReference type="AlphaFoldDB" id="A0A4Q8AKN6"/>
<accession>A0A4Q8AKN6</accession>
<feature type="compositionally biased region" description="Polar residues" evidence="1">
    <location>
        <begin position="47"/>
        <end position="62"/>
    </location>
</feature>
<dbReference type="RefSeq" id="WP_130505073.1">
    <property type="nucleotide sequence ID" value="NZ_SHLC01000001.1"/>
</dbReference>
<proteinExistence type="predicted"/>
<keyword evidence="3" id="KW-1185">Reference proteome</keyword>
<sequence length="62" mass="6847">MTIKLDSTRISTVVKCSECPWWAAFADSKLEGWTVGARHDSLVHGGSKQSTDALSWTKQHAE</sequence>
<feature type="region of interest" description="Disordered" evidence="1">
    <location>
        <begin position="42"/>
        <end position="62"/>
    </location>
</feature>
<dbReference type="Proteomes" id="UP000291483">
    <property type="component" value="Unassembled WGS sequence"/>
</dbReference>
<reference evidence="2 3" key="1">
    <citation type="submission" date="2019-02" db="EMBL/GenBank/DDBJ databases">
        <title>Sequencing the genomes of 1000 actinobacteria strains.</title>
        <authorList>
            <person name="Klenk H.-P."/>
        </authorList>
    </citation>
    <scope>NUCLEOTIDE SEQUENCE [LARGE SCALE GENOMIC DNA]</scope>
    <source>
        <strain evidence="2 3">DSM 18319</strain>
    </source>
</reference>
<protein>
    <submittedName>
        <fullName evidence="2">Uncharacterized protein</fullName>
    </submittedName>
</protein>
<gene>
    <name evidence="2" type="ORF">EV379_0904</name>
</gene>